<name>A0A1A9V592_GLOAU</name>
<protein>
    <submittedName>
        <fullName evidence="1">Uncharacterized protein</fullName>
    </submittedName>
</protein>
<dbReference type="Proteomes" id="UP000078200">
    <property type="component" value="Unassembled WGS sequence"/>
</dbReference>
<organism evidence="1 2">
    <name type="scientific">Glossina austeni</name>
    <name type="common">Savannah tsetse fly</name>
    <dbReference type="NCBI Taxonomy" id="7395"/>
    <lineage>
        <taxon>Eukaryota</taxon>
        <taxon>Metazoa</taxon>
        <taxon>Ecdysozoa</taxon>
        <taxon>Arthropoda</taxon>
        <taxon>Hexapoda</taxon>
        <taxon>Insecta</taxon>
        <taxon>Pterygota</taxon>
        <taxon>Neoptera</taxon>
        <taxon>Endopterygota</taxon>
        <taxon>Diptera</taxon>
        <taxon>Brachycera</taxon>
        <taxon>Muscomorpha</taxon>
        <taxon>Hippoboscoidea</taxon>
        <taxon>Glossinidae</taxon>
        <taxon>Glossina</taxon>
    </lineage>
</organism>
<accession>A0A1A9V592</accession>
<keyword evidence="2" id="KW-1185">Reference proteome</keyword>
<dbReference type="EnsemblMetazoa" id="GAUT026422-RA">
    <property type="protein sequence ID" value="GAUT026422-PA"/>
    <property type="gene ID" value="GAUT026422"/>
</dbReference>
<evidence type="ECO:0000313" key="1">
    <source>
        <dbReference type="EnsemblMetazoa" id="GAUT026422-PA"/>
    </source>
</evidence>
<sequence length="213" mass="24637">MLEQKTCGRFDGWKKAKTNVTSVGVSMHVNACPDIWRPKKVKMGQNMFHNNNATKFNGVKNTYQELRDNKQKILITQLKSAIVYIKYIEKTVWATLALSCCLPMFVKTENLIKHDVRMNTKASHSFAAFGPKLKSSKRRNFTEARLGQVEVMAHIPPMLLHVYNSNKLLRNPLMGFLVKGDLGKLHHYDFNFYQQFIQSKMLRLINSTVHQSY</sequence>
<dbReference type="VEuPathDB" id="VectorBase:GAUT026422"/>
<dbReference type="AlphaFoldDB" id="A0A1A9V592"/>
<reference evidence="1" key="1">
    <citation type="submission" date="2020-05" db="UniProtKB">
        <authorList>
            <consortium name="EnsemblMetazoa"/>
        </authorList>
    </citation>
    <scope>IDENTIFICATION</scope>
    <source>
        <strain evidence="1">TTRI</strain>
    </source>
</reference>
<proteinExistence type="predicted"/>
<evidence type="ECO:0000313" key="2">
    <source>
        <dbReference type="Proteomes" id="UP000078200"/>
    </source>
</evidence>